<dbReference type="RefSeq" id="WP_008617144.1">
    <property type="nucleotide sequence ID" value="NZ_AONQ01000024.1"/>
</dbReference>
<evidence type="ECO:0000313" key="1">
    <source>
        <dbReference type="EMBL" id="EME69969.1"/>
    </source>
</evidence>
<comment type="caution">
    <text evidence="1">The sequence shown here is derived from an EMBL/GenBank/DDBJ whole genome shotgun (WGS) entry which is preliminary data.</text>
</comment>
<dbReference type="OrthoDB" id="7272004at2"/>
<dbReference type="PATRIC" id="fig|1244869.3.peg.2119"/>
<reference evidence="1 2" key="1">
    <citation type="journal article" date="2014" name="Genome Announc.">
        <title>Draft Genome Sequence of Magnetospirillum sp. Strain SO-1, a Freshwater Magnetotactic Bacterium Isolated from the Ol'khovka River, Russia.</title>
        <authorList>
            <person name="Grouzdev D.S."/>
            <person name="Dziuba M.V."/>
            <person name="Sukhacheva M.S."/>
            <person name="Mardanov A.V."/>
            <person name="Beletskiy A.V."/>
            <person name="Kuznetsov B.B."/>
            <person name="Skryabin K.G."/>
        </authorList>
    </citation>
    <scope>NUCLEOTIDE SEQUENCE [LARGE SCALE GENOMIC DNA]</scope>
    <source>
        <strain evidence="1 2">SO-1</strain>
    </source>
</reference>
<dbReference type="eggNOG" id="ENOG5033D8W">
    <property type="taxonomic scope" value="Bacteria"/>
</dbReference>
<accession>M3ABU3</accession>
<evidence type="ECO:0000313" key="2">
    <source>
        <dbReference type="Proteomes" id="UP000011744"/>
    </source>
</evidence>
<dbReference type="EMBL" id="AONQ01000024">
    <property type="protein sequence ID" value="EME69969.1"/>
    <property type="molecule type" value="Genomic_DNA"/>
</dbReference>
<dbReference type="AlphaFoldDB" id="M3ABU3"/>
<dbReference type="Proteomes" id="UP000011744">
    <property type="component" value="Unassembled WGS sequence"/>
</dbReference>
<keyword evidence="2" id="KW-1185">Reference proteome</keyword>
<dbReference type="STRING" id="1244869.H261_10482"/>
<name>M3ABU3_9PROT</name>
<proteinExistence type="predicted"/>
<gene>
    <name evidence="1" type="ORF">H261_10482</name>
</gene>
<protein>
    <submittedName>
        <fullName evidence="1">Uncharacterized protein</fullName>
    </submittedName>
</protein>
<organism evidence="1 2">
    <name type="scientific">Paramagnetospirillum caucaseum</name>
    <dbReference type="NCBI Taxonomy" id="1244869"/>
    <lineage>
        <taxon>Bacteria</taxon>
        <taxon>Pseudomonadati</taxon>
        <taxon>Pseudomonadota</taxon>
        <taxon>Alphaproteobacteria</taxon>
        <taxon>Rhodospirillales</taxon>
        <taxon>Magnetospirillaceae</taxon>
        <taxon>Paramagnetospirillum</taxon>
    </lineage>
</organism>
<sequence>MIAATAMPVLGEGAFLAWLDRAAPGERIAYHEGHLGCDRAFRISHLPEPVRAEINRVAVCAMDLAGQGRVVLAQRRVGEDRVAYLAIKATPPKAKGGRA</sequence>